<sequence>MGLAITSVLTEDNAVSIESLDMRDGFLPKKSWVRYDKIFTLSTSTVVRRYGAVKEDVFSEIINNLCQYVGCNDFKI</sequence>
<dbReference type="Proteomes" id="UP000014216">
    <property type="component" value="Unassembled WGS sequence"/>
</dbReference>
<dbReference type="InterPro" id="IPR011067">
    <property type="entry name" value="Plasmid_toxin/cell-grow_inhib"/>
</dbReference>
<dbReference type="GO" id="GO:0003677">
    <property type="term" value="F:DNA binding"/>
    <property type="evidence" value="ECO:0007669"/>
    <property type="project" value="InterPro"/>
</dbReference>
<dbReference type="InterPro" id="IPR003477">
    <property type="entry name" value="PemK-like"/>
</dbReference>
<organism evidence="1 2">
    <name type="scientific">Desulfotignum phosphitoxidans DSM 13687</name>
    <dbReference type="NCBI Taxonomy" id="1286635"/>
    <lineage>
        <taxon>Bacteria</taxon>
        <taxon>Pseudomonadati</taxon>
        <taxon>Thermodesulfobacteriota</taxon>
        <taxon>Desulfobacteria</taxon>
        <taxon>Desulfobacterales</taxon>
        <taxon>Desulfobacteraceae</taxon>
        <taxon>Desulfotignum</taxon>
    </lineage>
</organism>
<evidence type="ECO:0000313" key="2">
    <source>
        <dbReference type="Proteomes" id="UP000014216"/>
    </source>
</evidence>
<dbReference type="Gene3D" id="2.30.30.110">
    <property type="match status" value="1"/>
</dbReference>
<proteinExistence type="predicted"/>
<comment type="caution">
    <text evidence="1">The sequence shown here is derived from an EMBL/GenBank/DDBJ whole genome shotgun (WGS) entry which is preliminary data.</text>
</comment>
<dbReference type="SUPFAM" id="SSF50118">
    <property type="entry name" value="Cell growth inhibitor/plasmid maintenance toxic component"/>
    <property type="match status" value="1"/>
</dbReference>
<dbReference type="AlphaFoldDB" id="S0FWW5"/>
<dbReference type="EMBL" id="APJX01000013">
    <property type="protein sequence ID" value="EMS77634.1"/>
    <property type="molecule type" value="Genomic_DNA"/>
</dbReference>
<keyword evidence="2" id="KW-1185">Reference proteome</keyword>
<protein>
    <submittedName>
        <fullName evidence="1">Transcriptional modulator of MazE/toxin, MazF, PemK family</fullName>
    </submittedName>
</protein>
<reference evidence="1 2" key="1">
    <citation type="journal article" date="2013" name="Genome Announc.">
        <title>Draft Genome Sequence of Desulfotignum phosphitoxidans DSM 13687 Strain FiPS-3.</title>
        <authorList>
            <person name="Poehlein A."/>
            <person name="Daniel R."/>
            <person name="Simeonova D.D."/>
        </authorList>
    </citation>
    <scope>NUCLEOTIDE SEQUENCE [LARGE SCALE GENOMIC DNA]</scope>
    <source>
        <strain evidence="1 2">DSM 13687</strain>
    </source>
</reference>
<evidence type="ECO:0000313" key="1">
    <source>
        <dbReference type="EMBL" id="EMS77634.1"/>
    </source>
</evidence>
<gene>
    <name evidence="1" type="ORF">Dpo_13c00320</name>
</gene>
<accession>S0FWW5</accession>
<dbReference type="Pfam" id="PF02452">
    <property type="entry name" value="PemK_toxin"/>
    <property type="match status" value="1"/>
</dbReference>
<name>S0FWW5_9BACT</name>